<proteinExistence type="predicted"/>
<dbReference type="GO" id="GO:0046835">
    <property type="term" value="P:carbohydrate phosphorylation"/>
    <property type="evidence" value="ECO:0007669"/>
    <property type="project" value="TreeGrafter"/>
</dbReference>
<feature type="transmembrane region" description="Helical" evidence="3">
    <location>
        <begin position="193"/>
        <end position="212"/>
    </location>
</feature>
<keyword evidence="3" id="KW-0472">Membrane</keyword>
<dbReference type="PANTHER" id="PTHR24045">
    <property type="match status" value="1"/>
</dbReference>
<evidence type="ECO:0000256" key="2">
    <source>
        <dbReference type="ARBA" id="ARBA00022837"/>
    </source>
</evidence>
<dbReference type="PANTHER" id="PTHR24045:SF0">
    <property type="entry name" value="N-ACETYLGLUCOSAMINE-1-PHOSPHOTRANSFERASE SUBUNITS ALPHA_BETA"/>
    <property type="match status" value="1"/>
</dbReference>
<evidence type="ECO:0000259" key="4">
    <source>
        <dbReference type="PROSITE" id="PS50222"/>
    </source>
</evidence>
<sequence>MICSFPFHTCTGLYTKELDTDGNGYLDPNELRTLASVMSDGNNVQEQFEEILLCLHVNSADMDAIDHARMDLPSFLNCSKATEGVLQNSRRKRTHEIIAEEVASEFVSFEMIDDNFTTTMQKLDSIRKKKSKFICINDDMKKAPLRTRQAVHHFYNALFPKPSQFELEPGYRNVFLYYDEYVEYINVLHRQNFYIRLGLGILFLGVVFLFIYN</sequence>
<dbReference type="GO" id="GO:0005794">
    <property type="term" value="C:Golgi apparatus"/>
    <property type="evidence" value="ECO:0007669"/>
    <property type="project" value="TreeGrafter"/>
</dbReference>
<dbReference type="InterPro" id="IPR031356">
    <property type="entry name" value="Stealth_CR4"/>
</dbReference>
<dbReference type="GO" id="GO:0003976">
    <property type="term" value="F:UDP-N-acetylglucosamine-lysosomal-enzyme N-acetylglucosaminephosphotransferase activity"/>
    <property type="evidence" value="ECO:0007669"/>
    <property type="project" value="TreeGrafter"/>
</dbReference>
<dbReference type="GO" id="GO:0016256">
    <property type="term" value="P:N-glycan processing to lysosome"/>
    <property type="evidence" value="ECO:0007669"/>
    <property type="project" value="TreeGrafter"/>
</dbReference>
<feature type="domain" description="EF-hand" evidence="4">
    <location>
        <begin position="16"/>
        <end position="41"/>
    </location>
</feature>
<name>A0A7S3PCL5_9STRA</name>
<keyword evidence="2" id="KW-0106">Calcium</keyword>
<dbReference type="PROSITE" id="PS00018">
    <property type="entry name" value="EF_HAND_1"/>
    <property type="match status" value="1"/>
</dbReference>
<evidence type="ECO:0000256" key="1">
    <source>
        <dbReference type="ARBA" id="ARBA00022679"/>
    </source>
</evidence>
<protein>
    <recommendedName>
        <fullName evidence="4">EF-hand domain-containing protein</fullName>
    </recommendedName>
</protein>
<gene>
    <name evidence="5" type="ORF">ASTO00021_LOCUS6135</name>
</gene>
<dbReference type="GO" id="GO:0005509">
    <property type="term" value="F:calcium ion binding"/>
    <property type="evidence" value="ECO:0007669"/>
    <property type="project" value="InterPro"/>
</dbReference>
<dbReference type="InterPro" id="IPR047141">
    <property type="entry name" value="Stealth"/>
</dbReference>
<dbReference type="InterPro" id="IPR011992">
    <property type="entry name" value="EF-hand-dom_pair"/>
</dbReference>
<dbReference type="PROSITE" id="PS50222">
    <property type="entry name" value="EF_HAND_2"/>
    <property type="match status" value="1"/>
</dbReference>
<organism evidence="5">
    <name type="scientific">Aplanochytrium stocchinoi</name>
    <dbReference type="NCBI Taxonomy" id="215587"/>
    <lineage>
        <taxon>Eukaryota</taxon>
        <taxon>Sar</taxon>
        <taxon>Stramenopiles</taxon>
        <taxon>Bigyra</taxon>
        <taxon>Labyrinthulomycetes</taxon>
        <taxon>Thraustochytrida</taxon>
        <taxon>Thraustochytriidae</taxon>
        <taxon>Aplanochytrium</taxon>
    </lineage>
</organism>
<dbReference type="InterPro" id="IPR002048">
    <property type="entry name" value="EF_hand_dom"/>
</dbReference>
<dbReference type="InterPro" id="IPR018247">
    <property type="entry name" value="EF_Hand_1_Ca_BS"/>
</dbReference>
<keyword evidence="3" id="KW-0812">Transmembrane</keyword>
<dbReference type="EMBL" id="HBIN01008285">
    <property type="protein sequence ID" value="CAE0435856.1"/>
    <property type="molecule type" value="Transcribed_RNA"/>
</dbReference>
<keyword evidence="1" id="KW-0808">Transferase</keyword>
<evidence type="ECO:0000313" key="5">
    <source>
        <dbReference type="EMBL" id="CAE0435856.1"/>
    </source>
</evidence>
<dbReference type="AlphaFoldDB" id="A0A7S3PCL5"/>
<dbReference type="Pfam" id="PF17103">
    <property type="entry name" value="Stealth_CR4"/>
    <property type="match status" value="1"/>
</dbReference>
<keyword evidence="3" id="KW-1133">Transmembrane helix</keyword>
<accession>A0A7S3PCL5</accession>
<reference evidence="5" key="1">
    <citation type="submission" date="2021-01" db="EMBL/GenBank/DDBJ databases">
        <authorList>
            <person name="Corre E."/>
            <person name="Pelletier E."/>
            <person name="Niang G."/>
            <person name="Scheremetjew M."/>
            <person name="Finn R."/>
            <person name="Kale V."/>
            <person name="Holt S."/>
            <person name="Cochrane G."/>
            <person name="Meng A."/>
            <person name="Brown T."/>
            <person name="Cohen L."/>
        </authorList>
    </citation>
    <scope>NUCLEOTIDE SEQUENCE</scope>
    <source>
        <strain evidence="5">GSBS06</strain>
    </source>
</reference>
<evidence type="ECO:0000256" key="3">
    <source>
        <dbReference type="SAM" id="Phobius"/>
    </source>
</evidence>
<dbReference type="SUPFAM" id="SSF47473">
    <property type="entry name" value="EF-hand"/>
    <property type="match status" value="1"/>
</dbReference>